<dbReference type="AlphaFoldDB" id="A0A0D3KKH8"/>
<reference evidence="2" key="2">
    <citation type="submission" date="2024-10" db="UniProtKB">
        <authorList>
            <consortium name="EnsemblProtists"/>
        </authorList>
    </citation>
    <scope>IDENTIFICATION</scope>
</reference>
<dbReference type="Proteomes" id="UP000013827">
    <property type="component" value="Unassembled WGS sequence"/>
</dbReference>
<accession>A0A0D3KKH8</accession>
<evidence type="ECO:0000313" key="2">
    <source>
        <dbReference type="EnsemblProtists" id="EOD36263"/>
    </source>
</evidence>
<feature type="chain" id="PRO_5044291851" description="Protein-tyrosine sulfotransferase" evidence="1">
    <location>
        <begin position="21"/>
        <end position="504"/>
    </location>
</feature>
<organism evidence="2 3">
    <name type="scientific">Emiliania huxleyi (strain CCMP1516)</name>
    <dbReference type="NCBI Taxonomy" id="280463"/>
    <lineage>
        <taxon>Eukaryota</taxon>
        <taxon>Haptista</taxon>
        <taxon>Haptophyta</taxon>
        <taxon>Prymnesiophyceae</taxon>
        <taxon>Isochrysidales</taxon>
        <taxon>Noelaerhabdaceae</taxon>
        <taxon>Emiliania</taxon>
    </lineage>
</organism>
<keyword evidence="3" id="KW-1185">Reference proteome</keyword>
<evidence type="ECO:0008006" key="4">
    <source>
        <dbReference type="Google" id="ProtNLM"/>
    </source>
</evidence>
<protein>
    <recommendedName>
        <fullName evidence="4">Protein-tyrosine sulfotransferase</fullName>
    </recommendedName>
</protein>
<sequence length="504" mass="54130">MNRGRGWIGLRLTTACVTLALPAKRASLSSDYEHAEHLLRAGFERKPLSLADSQAGGDCLQHTLTSGQRDAVADRSSHLDSATFAQLRTFSMFVGYSSSGHTLVGALLDAHPNIVMAHEHGSLREYRRTALFTSLVRNSVTCAVYGRMQSGFNYSFGGALPWQGRWCAASQTDDQGVCEGRGLLAIGDKKGGQTAEDLMALNGTAQATRWLVERSSADLRPAGGAAPPTDQSWHALTVCELAYLSTKAWSRLSLLAKILRLRAKVAEHGCTCSVEGSSGLACACARAGASAGAAAAPASLAQADVGWLDLRTELFTREPRVHLRALCAFLAVPCPESFLASATAVVRPARSATAELLRWPQQLVDAITGRLRKMTKDDPSLLPLLGGYIDETPFRSGATGSGDLAQLSTHVPEIARMLTDRFRCQENKDAHRRALTKLAWWREPAFVGILWVVQSIDLWLVSRPTEGTMKYSDRHLAGLSAGPPDRVKLMGAGSLGYGTGPSFG</sequence>
<name>A0A0D3KKH8_EMIH1</name>
<dbReference type="KEGG" id="ehx:EMIHUDRAFT_110313"/>
<dbReference type="PaxDb" id="2903-EOD36263"/>
<evidence type="ECO:0000256" key="1">
    <source>
        <dbReference type="SAM" id="SignalP"/>
    </source>
</evidence>
<dbReference type="GeneID" id="17281533"/>
<keyword evidence="1" id="KW-0732">Signal</keyword>
<dbReference type="RefSeq" id="XP_005788692.1">
    <property type="nucleotide sequence ID" value="XM_005788635.1"/>
</dbReference>
<dbReference type="HOGENOM" id="CLU_541253_0_0_1"/>
<evidence type="ECO:0000313" key="3">
    <source>
        <dbReference type="Proteomes" id="UP000013827"/>
    </source>
</evidence>
<reference evidence="3" key="1">
    <citation type="journal article" date="2013" name="Nature">
        <title>Pan genome of the phytoplankton Emiliania underpins its global distribution.</title>
        <authorList>
            <person name="Read B.A."/>
            <person name="Kegel J."/>
            <person name="Klute M.J."/>
            <person name="Kuo A."/>
            <person name="Lefebvre S.C."/>
            <person name="Maumus F."/>
            <person name="Mayer C."/>
            <person name="Miller J."/>
            <person name="Monier A."/>
            <person name="Salamov A."/>
            <person name="Young J."/>
            <person name="Aguilar M."/>
            <person name="Claverie J.M."/>
            <person name="Frickenhaus S."/>
            <person name="Gonzalez K."/>
            <person name="Herman E.K."/>
            <person name="Lin Y.C."/>
            <person name="Napier J."/>
            <person name="Ogata H."/>
            <person name="Sarno A.F."/>
            <person name="Shmutz J."/>
            <person name="Schroeder D."/>
            <person name="de Vargas C."/>
            <person name="Verret F."/>
            <person name="von Dassow P."/>
            <person name="Valentin K."/>
            <person name="Van de Peer Y."/>
            <person name="Wheeler G."/>
            <person name="Dacks J.B."/>
            <person name="Delwiche C.F."/>
            <person name="Dyhrman S.T."/>
            <person name="Glockner G."/>
            <person name="John U."/>
            <person name="Richards T."/>
            <person name="Worden A.Z."/>
            <person name="Zhang X."/>
            <person name="Grigoriev I.V."/>
            <person name="Allen A.E."/>
            <person name="Bidle K."/>
            <person name="Borodovsky M."/>
            <person name="Bowler C."/>
            <person name="Brownlee C."/>
            <person name="Cock J.M."/>
            <person name="Elias M."/>
            <person name="Gladyshev V.N."/>
            <person name="Groth M."/>
            <person name="Guda C."/>
            <person name="Hadaegh A."/>
            <person name="Iglesias-Rodriguez M.D."/>
            <person name="Jenkins J."/>
            <person name="Jones B.M."/>
            <person name="Lawson T."/>
            <person name="Leese F."/>
            <person name="Lindquist E."/>
            <person name="Lobanov A."/>
            <person name="Lomsadze A."/>
            <person name="Malik S.B."/>
            <person name="Marsh M.E."/>
            <person name="Mackinder L."/>
            <person name="Mock T."/>
            <person name="Mueller-Roeber B."/>
            <person name="Pagarete A."/>
            <person name="Parker M."/>
            <person name="Probert I."/>
            <person name="Quesneville H."/>
            <person name="Raines C."/>
            <person name="Rensing S.A."/>
            <person name="Riano-Pachon D.M."/>
            <person name="Richier S."/>
            <person name="Rokitta S."/>
            <person name="Shiraiwa Y."/>
            <person name="Soanes D.M."/>
            <person name="van der Giezen M."/>
            <person name="Wahlund T.M."/>
            <person name="Williams B."/>
            <person name="Wilson W."/>
            <person name="Wolfe G."/>
            <person name="Wurch L.L."/>
        </authorList>
    </citation>
    <scope>NUCLEOTIDE SEQUENCE</scope>
</reference>
<feature type="signal peptide" evidence="1">
    <location>
        <begin position="1"/>
        <end position="20"/>
    </location>
</feature>
<dbReference type="EnsemblProtists" id="EOD36263">
    <property type="protein sequence ID" value="EOD36263"/>
    <property type="gene ID" value="EMIHUDRAFT_110313"/>
</dbReference>
<proteinExistence type="predicted"/>